<comment type="caution">
    <text evidence="1">The sequence shown here is derived from an EMBL/GenBank/DDBJ whole genome shotgun (WGS) entry which is preliminary data.</text>
</comment>
<dbReference type="Proteomes" id="UP001168096">
    <property type="component" value="Unassembled WGS sequence"/>
</dbReference>
<name>A0ACC7ML06_9BURK</name>
<reference evidence="1" key="1">
    <citation type="submission" date="2024-11" db="EMBL/GenBank/DDBJ databases">
        <title>Description of Massilia orientalis sp. nov., isolated from rhizosphere soil of Ageratina adenophora.</title>
        <authorList>
            <person name="Wang Y."/>
        </authorList>
    </citation>
    <scope>NUCLEOTIDE SEQUENCE</scope>
    <source>
        <strain evidence="1">YIM B02787</strain>
    </source>
</reference>
<evidence type="ECO:0000313" key="1">
    <source>
        <dbReference type="EMBL" id="MFJ1471873.1"/>
    </source>
</evidence>
<sequence length="185" mass="20300">MKKVRIDFAPPSLARTWHRAPRGTWSLLFVALGLAPGLGSSITQYRRLQAIEAQRTAQVAQAQAQARAVARTPVAAPARTVPPAQAGAVNASVQQLNLPWRGLHDAVQAATPATIALLALEPDARKSSVRITAEAKNSDDMIAYVEALQRVEWFTTVLLARHEINEQDANRPIRFQIDAQWRSAR</sequence>
<proteinExistence type="predicted"/>
<organism evidence="1 2">
    <name type="scientific">Massilia orientalis</name>
    <dbReference type="NCBI Taxonomy" id="3050128"/>
    <lineage>
        <taxon>Bacteria</taxon>
        <taxon>Pseudomonadati</taxon>
        <taxon>Pseudomonadota</taxon>
        <taxon>Betaproteobacteria</taxon>
        <taxon>Burkholderiales</taxon>
        <taxon>Oxalobacteraceae</taxon>
        <taxon>Telluria group</taxon>
        <taxon>Massilia</taxon>
    </lineage>
</organism>
<evidence type="ECO:0000313" key="2">
    <source>
        <dbReference type="Proteomes" id="UP001168096"/>
    </source>
</evidence>
<gene>
    <name evidence="1" type="ORF">QPK29_029480</name>
</gene>
<keyword evidence="2" id="KW-1185">Reference proteome</keyword>
<protein>
    <submittedName>
        <fullName evidence="1">PilN domain-containing protein</fullName>
    </submittedName>
</protein>
<dbReference type="EMBL" id="JASNRB020000028">
    <property type="protein sequence ID" value="MFJ1471873.1"/>
    <property type="molecule type" value="Genomic_DNA"/>
</dbReference>
<accession>A0ACC7ML06</accession>